<dbReference type="EMBL" id="UYJE01005438">
    <property type="protein sequence ID" value="VDI37383.1"/>
    <property type="molecule type" value="Genomic_DNA"/>
</dbReference>
<sequence>MPCTKVNLSQMVDLALGSPEVGSVNFNVLHTLLHAMLKRLNIVDVQADINEFDRDFLSASKARELSVLSDVDSGRGEDTEDTLSERSSAMPTPSTGRKTPYHHLEIKVAKLQEQLDNITSVPSNQDLFEKAKTQYAEKPIGEMWMNMQLMSRVETNEKGIAKCMSMIEDMMKEMQSLKDANKNLMDKVKGLNIDDLLKRLKDLESKMNDMNDRFNLLPSPDDFAQFVTWAGLEDALSGIKKDWENMQQPPSERVVIEMSSQTEAMRSASVESDYYDLHHCNQTMDSCHSNQCEDSHHDQSKDSRYSNQSHSSHSGNQYSSHSNQMIDVLYNNHPASQSNSQAKCLDTTDQSRQLKRLDHDDHPKVVHYSDQTKPYSSEVTK</sequence>
<gene>
    <name evidence="3" type="ORF">MGAL_10B041089</name>
</gene>
<name>A0A8B6EN31_MYTGA</name>
<organism evidence="3 4">
    <name type="scientific">Mytilus galloprovincialis</name>
    <name type="common">Mediterranean mussel</name>
    <dbReference type="NCBI Taxonomy" id="29158"/>
    <lineage>
        <taxon>Eukaryota</taxon>
        <taxon>Metazoa</taxon>
        <taxon>Spiralia</taxon>
        <taxon>Lophotrochozoa</taxon>
        <taxon>Mollusca</taxon>
        <taxon>Bivalvia</taxon>
        <taxon>Autobranchia</taxon>
        <taxon>Pteriomorphia</taxon>
        <taxon>Mytilida</taxon>
        <taxon>Mytiloidea</taxon>
        <taxon>Mytilidae</taxon>
        <taxon>Mytilinae</taxon>
        <taxon>Mytilus</taxon>
    </lineage>
</organism>
<dbReference type="PANTHER" id="PTHR47080:SF1">
    <property type="entry name" value="CHROMOSOME 16 OPEN READING FRAME 96"/>
    <property type="match status" value="1"/>
</dbReference>
<dbReference type="Proteomes" id="UP000596742">
    <property type="component" value="Unassembled WGS sequence"/>
</dbReference>
<feature type="non-terminal residue" evidence="3">
    <location>
        <position position="381"/>
    </location>
</feature>
<keyword evidence="4" id="KW-1185">Reference proteome</keyword>
<feature type="region of interest" description="Disordered" evidence="2">
    <location>
        <begin position="69"/>
        <end position="99"/>
    </location>
</feature>
<keyword evidence="1" id="KW-0175">Coiled coil</keyword>
<dbReference type="AlphaFoldDB" id="A0A8B6EN31"/>
<protein>
    <submittedName>
        <fullName evidence="3">Uncharacterized protein</fullName>
    </submittedName>
</protein>
<reference evidence="3" key="1">
    <citation type="submission" date="2018-11" db="EMBL/GenBank/DDBJ databases">
        <authorList>
            <person name="Alioto T."/>
            <person name="Alioto T."/>
        </authorList>
    </citation>
    <scope>NUCLEOTIDE SEQUENCE</scope>
</reference>
<feature type="region of interest" description="Disordered" evidence="2">
    <location>
        <begin position="287"/>
        <end position="320"/>
    </location>
</feature>
<feature type="compositionally biased region" description="Low complexity" evidence="2">
    <location>
        <begin position="305"/>
        <end position="320"/>
    </location>
</feature>
<comment type="caution">
    <text evidence="3">The sequence shown here is derived from an EMBL/GenBank/DDBJ whole genome shotgun (WGS) entry which is preliminary data.</text>
</comment>
<dbReference type="OrthoDB" id="5981048at2759"/>
<feature type="coiled-coil region" evidence="1">
    <location>
        <begin position="160"/>
        <end position="213"/>
    </location>
</feature>
<accession>A0A8B6EN31</accession>
<evidence type="ECO:0000256" key="1">
    <source>
        <dbReference type="SAM" id="Coils"/>
    </source>
</evidence>
<dbReference type="PANTHER" id="PTHR47080">
    <property type="entry name" value="CHROMOSOME 16 OPEN READING FRAME 96"/>
    <property type="match status" value="1"/>
</dbReference>
<proteinExistence type="predicted"/>
<feature type="region of interest" description="Disordered" evidence="2">
    <location>
        <begin position="356"/>
        <end position="381"/>
    </location>
</feature>
<feature type="compositionally biased region" description="Polar residues" evidence="2">
    <location>
        <begin position="85"/>
        <end position="97"/>
    </location>
</feature>
<feature type="compositionally biased region" description="Basic and acidic residues" evidence="2">
    <location>
        <begin position="291"/>
        <end position="304"/>
    </location>
</feature>
<evidence type="ECO:0000256" key="2">
    <source>
        <dbReference type="SAM" id="MobiDB-lite"/>
    </source>
</evidence>
<evidence type="ECO:0000313" key="3">
    <source>
        <dbReference type="EMBL" id="VDI37383.1"/>
    </source>
</evidence>
<evidence type="ECO:0000313" key="4">
    <source>
        <dbReference type="Proteomes" id="UP000596742"/>
    </source>
</evidence>
<feature type="compositionally biased region" description="Polar residues" evidence="2">
    <location>
        <begin position="369"/>
        <end position="381"/>
    </location>
</feature>